<dbReference type="PANTHER" id="PTHR45717:SF47">
    <property type="entry name" value="PENTACOTRIPEPTIDE-REPEAT REGION OF PRORP DOMAIN-CONTAINING PROTEIN"/>
    <property type="match status" value="1"/>
</dbReference>
<keyword evidence="5" id="KW-1185">Reference proteome</keyword>
<gene>
    <name evidence="4" type="ORF">CARUB_v10013598mg</name>
</gene>
<dbReference type="InterPro" id="IPR011990">
    <property type="entry name" value="TPR-like_helical_dom_sf"/>
</dbReference>
<dbReference type="Pfam" id="PF13812">
    <property type="entry name" value="PPR_3"/>
    <property type="match status" value="1"/>
</dbReference>
<evidence type="ECO:0008006" key="6">
    <source>
        <dbReference type="Google" id="ProtNLM"/>
    </source>
</evidence>
<comment type="similarity">
    <text evidence="1">Belongs to the PPR family. P subfamily.</text>
</comment>
<dbReference type="Gene3D" id="1.25.40.10">
    <property type="entry name" value="Tetratricopeptide repeat domain"/>
    <property type="match status" value="2"/>
</dbReference>
<name>R0I2B3_9BRAS</name>
<protein>
    <recommendedName>
        <fullName evidence="6">Pentacotripeptide-repeat region of PRORP domain-containing protein</fullName>
    </recommendedName>
</protein>
<keyword evidence="2" id="KW-0677">Repeat</keyword>
<dbReference type="GO" id="GO:0005739">
    <property type="term" value="C:mitochondrion"/>
    <property type="evidence" value="ECO:0007669"/>
    <property type="project" value="TreeGrafter"/>
</dbReference>
<evidence type="ECO:0000313" key="4">
    <source>
        <dbReference type="EMBL" id="EOA30473.1"/>
    </source>
</evidence>
<evidence type="ECO:0000256" key="1">
    <source>
        <dbReference type="ARBA" id="ARBA00007626"/>
    </source>
</evidence>
<dbReference type="InterPro" id="IPR002885">
    <property type="entry name" value="PPR_rpt"/>
</dbReference>
<proteinExistence type="inferred from homology"/>
<evidence type="ECO:0000256" key="2">
    <source>
        <dbReference type="ARBA" id="ARBA00022737"/>
    </source>
</evidence>
<accession>R0I2B3</accession>
<feature type="repeat" description="PPR" evidence="3">
    <location>
        <begin position="173"/>
        <end position="207"/>
    </location>
</feature>
<organism evidence="4 5">
    <name type="scientific">Capsella rubella</name>
    <dbReference type="NCBI Taxonomy" id="81985"/>
    <lineage>
        <taxon>Eukaryota</taxon>
        <taxon>Viridiplantae</taxon>
        <taxon>Streptophyta</taxon>
        <taxon>Embryophyta</taxon>
        <taxon>Tracheophyta</taxon>
        <taxon>Spermatophyta</taxon>
        <taxon>Magnoliopsida</taxon>
        <taxon>eudicotyledons</taxon>
        <taxon>Gunneridae</taxon>
        <taxon>Pentapetalae</taxon>
        <taxon>rosids</taxon>
        <taxon>malvids</taxon>
        <taxon>Brassicales</taxon>
        <taxon>Brassicaceae</taxon>
        <taxon>Camelineae</taxon>
        <taxon>Capsella</taxon>
    </lineage>
</organism>
<reference evidence="5" key="1">
    <citation type="journal article" date="2013" name="Nat. Genet.">
        <title>The Capsella rubella genome and the genomic consequences of rapid mating system evolution.</title>
        <authorList>
            <person name="Slotte T."/>
            <person name="Hazzouri K.M."/>
            <person name="Agren J.A."/>
            <person name="Koenig D."/>
            <person name="Maumus F."/>
            <person name="Guo Y.L."/>
            <person name="Steige K."/>
            <person name="Platts A.E."/>
            <person name="Escobar J.S."/>
            <person name="Newman L.K."/>
            <person name="Wang W."/>
            <person name="Mandakova T."/>
            <person name="Vello E."/>
            <person name="Smith L.M."/>
            <person name="Henz S.R."/>
            <person name="Steffen J."/>
            <person name="Takuno S."/>
            <person name="Brandvain Y."/>
            <person name="Coop G."/>
            <person name="Andolfatto P."/>
            <person name="Hu T.T."/>
            <person name="Blanchette M."/>
            <person name="Clark R.M."/>
            <person name="Quesneville H."/>
            <person name="Nordborg M."/>
            <person name="Gaut B.S."/>
            <person name="Lysak M.A."/>
            <person name="Jenkins J."/>
            <person name="Grimwood J."/>
            <person name="Chapman J."/>
            <person name="Prochnik S."/>
            <person name="Shu S."/>
            <person name="Rokhsar D."/>
            <person name="Schmutz J."/>
            <person name="Weigel D."/>
            <person name="Wright S.I."/>
        </authorList>
    </citation>
    <scope>NUCLEOTIDE SEQUENCE [LARGE SCALE GENOMIC DNA]</scope>
    <source>
        <strain evidence="5">cv. Monte Gargano</strain>
    </source>
</reference>
<evidence type="ECO:0000256" key="3">
    <source>
        <dbReference type="PROSITE-ProRule" id="PRU00708"/>
    </source>
</evidence>
<dbReference type="STRING" id="81985.R0I2B3"/>
<dbReference type="KEGG" id="crb:17892294"/>
<dbReference type="eggNOG" id="KOG4197">
    <property type="taxonomic scope" value="Eukaryota"/>
</dbReference>
<dbReference type="AlphaFoldDB" id="R0I2B3"/>
<dbReference type="PANTHER" id="PTHR45717">
    <property type="entry name" value="OS12G0527900 PROTEIN"/>
    <property type="match status" value="1"/>
</dbReference>
<dbReference type="PROSITE" id="PS51375">
    <property type="entry name" value="PPR"/>
    <property type="match status" value="1"/>
</dbReference>
<evidence type="ECO:0000313" key="5">
    <source>
        <dbReference type="Proteomes" id="UP000029121"/>
    </source>
</evidence>
<dbReference type="Proteomes" id="UP000029121">
    <property type="component" value="Unassembled WGS sequence"/>
</dbReference>
<dbReference type="GO" id="GO:0003729">
    <property type="term" value="F:mRNA binding"/>
    <property type="evidence" value="ECO:0007669"/>
    <property type="project" value="UniProtKB-ARBA"/>
</dbReference>
<dbReference type="OrthoDB" id="1032270at2759"/>
<dbReference type="EMBL" id="KB870807">
    <property type="protein sequence ID" value="EOA30473.1"/>
    <property type="molecule type" value="Genomic_DNA"/>
</dbReference>
<sequence>MKHLLRQQFRYIFWNLPSRRSFVRSPRTIPSPELINDTLRRRIERVQDSSVSITPLLREWCQRGNQTPLPELRSIITSLHKSNRFSQALQVSDWMIERKGYKLSSMDFEGRLLLIAKVRGVEEAAMFFETVPVEKRDLYLHTALFDCCITHGSLSIAEIIFQKMRDLGFADLNTRLYSAMICLYLQAANHDMVVNLLREMDNKKITPQGLSFETLLVSYSLASVQDVQGMERFLSKWEHMIQVKWVTFYFPGLIYMQAGSKEKGLALLRRTEPLVNDSCRESIFGCLMTAYCGEDQTDDVYRLWTLAKGYGISFDNSICADIIRAFTKTGDLDEVLEEWDECPNLDLKDFGFQKRCAKEEAEKVVNMLGKKESKWESLSHKVAKMVLDEDEKEDERRKRVAKALEGRLHDSWNPKSSMALSAYACVQYVEGRRDIDSTADILRLLNKREQVLHAMDKNRLSLKMVEAMRGGGYVGGED</sequence>